<organism evidence="2 3">
    <name type="scientific">Adineta steineri</name>
    <dbReference type="NCBI Taxonomy" id="433720"/>
    <lineage>
        <taxon>Eukaryota</taxon>
        <taxon>Metazoa</taxon>
        <taxon>Spiralia</taxon>
        <taxon>Gnathifera</taxon>
        <taxon>Rotifera</taxon>
        <taxon>Eurotatoria</taxon>
        <taxon>Bdelloidea</taxon>
        <taxon>Adinetida</taxon>
        <taxon>Adinetidae</taxon>
        <taxon>Adineta</taxon>
    </lineage>
</organism>
<evidence type="ECO:0000313" key="2">
    <source>
        <dbReference type="EMBL" id="CAF1553201.1"/>
    </source>
</evidence>
<gene>
    <name evidence="2" type="ORF">JYZ213_LOCUS46439</name>
</gene>
<dbReference type="AlphaFoldDB" id="A0A815X0Y7"/>
<feature type="compositionally biased region" description="Polar residues" evidence="1">
    <location>
        <begin position="12"/>
        <end position="21"/>
    </location>
</feature>
<feature type="non-terminal residue" evidence="2">
    <location>
        <position position="21"/>
    </location>
</feature>
<sequence>MEDGTDEIKIFSASTIKKNDP</sequence>
<protein>
    <submittedName>
        <fullName evidence="2">Uncharacterized protein</fullName>
    </submittedName>
</protein>
<name>A0A815X0Y7_9BILA</name>
<accession>A0A815X0Y7</accession>
<comment type="caution">
    <text evidence="2">The sequence shown here is derived from an EMBL/GenBank/DDBJ whole genome shotgun (WGS) entry which is preliminary data.</text>
</comment>
<proteinExistence type="predicted"/>
<feature type="region of interest" description="Disordered" evidence="1">
    <location>
        <begin position="1"/>
        <end position="21"/>
    </location>
</feature>
<dbReference type="Proteomes" id="UP000663845">
    <property type="component" value="Unassembled WGS sequence"/>
</dbReference>
<evidence type="ECO:0000313" key="3">
    <source>
        <dbReference type="Proteomes" id="UP000663845"/>
    </source>
</evidence>
<evidence type="ECO:0000256" key="1">
    <source>
        <dbReference type="SAM" id="MobiDB-lite"/>
    </source>
</evidence>
<dbReference type="EMBL" id="CAJNOG010005659">
    <property type="protein sequence ID" value="CAF1553201.1"/>
    <property type="molecule type" value="Genomic_DNA"/>
</dbReference>
<reference evidence="2" key="1">
    <citation type="submission" date="2021-02" db="EMBL/GenBank/DDBJ databases">
        <authorList>
            <person name="Nowell W R."/>
        </authorList>
    </citation>
    <scope>NUCLEOTIDE SEQUENCE</scope>
</reference>